<dbReference type="PANTHER" id="PTHR43337:SF1">
    <property type="entry name" value="XANTHINE_URACIL PERMEASE C887.17-RELATED"/>
    <property type="match status" value="1"/>
</dbReference>
<feature type="transmembrane region" description="Helical" evidence="9">
    <location>
        <begin position="321"/>
        <end position="338"/>
    </location>
</feature>
<feature type="transmembrane region" description="Helical" evidence="9">
    <location>
        <begin position="416"/>
        <end position="433"/>
    </location>
</feature>
<evidence type="ECO:0000313" key="10">
    <source>
        <dbReference type="EMBL" id="NIZ46560.1"/>
    </source>
</evidence>
<dbReference type="Proteomes" id="UP000752013">
    <property type="component" value="Unassembled WGS sequence"/>
</dbReference>
<dbReference type="PANTHER" id="PTHR43337">
    <property type="entry name" value="XANTHINE/URACIL PERMEASE C887.17-RELATED"/>
    <property type="match status" value="1"/>
</dbReference>
<feature type="transmembrane region" description="Helical" evidence="9">
    <location>
        <begin position="99"/>
        <end position="119"/>
    </location>
</feature>
<evidence type="ECO:0000256" key="9">
    <source>
        <dbReference type="SAM" id="Phobius"/>
    </source>
</evidence>
<evidence type="ECO:0000256" key="2">
    <source>
        <dbReference type="ARBA" id="ARBA00005697"/>
    </source>
</evidence>
<evidence type="ECO:0000256" key="1">
    <source>
        <dbReference type="ARBA" id="ARBA00004651"/>
    </source>
</evidence>
<evidence type="ECO:0000313" key="11">
    <source>
        <dbReference type="Proteomes" id="UP000752013"/>
    </source>
</evidence>
<protein>
    <submittedName>
        <fullName evidence="10">NCS2 family permease</fullName>
    </submittedName>
</protein>
<feature type="transmembrane region" description="Helical" evidence="9">
    <location>
        <begin position="378"/>
        <end position="404"/>
    </location>
</feature>
<keyword evidence="7 8" id="KW-0472">Membrane</keyword>
<dbReference type="GO" id="GO:0005886">
    <property type="term" value="C:plasma membrane"/>
    <property type="evidence" value="ECO:0007669"/>
    <property type="project" value="UniProtKB-SubCell"/>
</dbReference>
<comment type="caution">
    <text evidence="10">The sequence shown here is derived from an EMBL/GenBank/DDBJ whole genome shotgun (WGS) entry which is preliminary data.</text>
</comment>
<dbReference type="RefSeq" id="WP_167703015.1">
    <property type="nucleotide sequence ID" value="NZ_CP118168.1"/>
</dbReference>
<dbReference type="InterPro" id="IPR006043">
    <property type="entry name" value="NCS2"/>
</dbReference>
<dbReference type="Pfam" id="PF00860">
    <property type="entry name" value="Xan_ur_permease"/>
    <property type="match status" value="1"/>
</dbReference>
<dbReference type="AlphaFoldDB" id="A0A968KSH4"/>
<evidence type="ECO:0000256" key="8">
    <source>
        <dbReference type="PIRNR" id="PIRNR005353"/>
    </source>
</evidence>
<feature type="transmembrane region" description="Helical" evidence="9">
    <location>
        <begin position="287"/>
        <end position="309"/>
    </location>
</feature>
<reference evidence="10" key="1">
    <citation type="submission" date="2020-03" db="EMBL/GenBank/DDBJ databases">
        <title>Spirochaetal bacteria isolated from arthropods constitute a novel genus Entomospira genus novum within the order Spirochaetales.</title>
        <authorList>
            <person name="Grana-Miraglia L."/>
            <person name="Sikutova S."/>
            <person name="Fingerle V."/>
            <person name="Sing A."/>
            <person name="Castillo-Ramirez S."/>
            <person name="Margos G."/>
            <person name="Rudolf I."/>
        </authorList>
    </citation>
    <scope>NUCLEOTIDE SEQUENCE</scope>
    <source>
        <strain evidence="10">BR208</strain>
    </source>
</reference>
<proteinExistence type="inferred from homology"/>
<organism evidence="10 11">
    <name type="scientific">Entomospira nematocerorum</name>
    <dbReference type="NCBI Taxonomy" id="2719987"/>
    <lineage>
        <taxon>Bacteria</taxon>
        <taxon>Pseudomonadati</taxon>
        <taxon>Spirochaetota</taxon>
        <taxon>Spirochaetia</taxon>
        <taxon>Spirochaetales</taxon>
        <taxon>Spirochaetaceae</taxon>
        <taxon>Entomospira</taxon>
    </lineage>
</organism>
<dbReference type="EMBL" id="JAATLK010000001">
    <property type="protein sequence ID" value="NIZ46560.1"/>
    <property type="molecule type" value="Genomic_DNA"/>
</dbReference>
<gene>
    <name evidence="10" type="ORF">HCT46_01285</name>
</gene>
<sequence length="435" mass="46482">MLERLFALKQNKSSVKQEVLAGLTTFMTMAYIIIVNPSIMSATGMPLPALMTSTILVSALGSMLMAFIANMPFALAPGMGLNAFFAFTIVIGMGKSWQFALTAVFLEGIIFILLSLFRIREAIIQSLPMTIRKAISVGIGLFIAFIGLINAGIVTVGTKETVPLYLGDLIHTPQTQLALIGLILTAALWSLRIKGALLLGIIITTIIGIPMGVTQVTSGSIISMPASIAPIFLQFEWNKIFTVEMLVILFTMLFVDIFDTAGTLVGVAMKGGFIDKNGNVKKAKEAFLADAISTTTGAMLGSSPVTTFVESSAGVMAGGRTGLTALTVSLLFLASLFLSPLFLMVPMAATSPALILVGLMMLTPILEIDLHDFTEALPAFLVILMMPLSYSISDGLAFGIISFVSIKLLTGRISHLKLTTVLLAIMFTTRYIFLQ</sequence>
<keyword evidence="4 8" id="KW-1003">Cell membrane</keyword>
<feature type="transmembrane region" description="Helical" evidence="9">
    <location>
        <begin position="246"/>
        <end position="267"/>
    </location>
</feature>
<feature type="transmembrane region" description="Helical" evidence="9">
    <location>
        <begin position="45"/>
        <end position="67"/>
    </location>
</feature>
<dbReference type="InterPro" id="IPR026033">
    <property type="entry name" value="Azg-like_bact_archaea"/>
</dbReference>
<keyword evidence="11" id="KW-1185">Reference proteome</keyword>
<keyword evidence="3 8" id="KW-0813">Transport</keyword>
<feature type="transmembrane region" description="Helical" evidence="9">
    <location>
        <begin position="131"/>
        <end position="154"/>
    </location>
</feature>
<feature type="transmembrane region" description="Helical" evidence="9">
    <location>
        <begin position="74"/>
        <end position="93"/>
    </location>
</feature>
<comment type="similarity">
    <text evidence="2 8">Belongs to the nucleobase:cation symporter-2 (NCS2) (TC 2.A.40) family. Azg-like subfamily.</text>
</comment>
<accession>A0A968KSH4</accession>
<feature type="transmembrane region" description="Helical" evidence="9">
    <location>
        <begin position="174"/>
        <end position="191"/>
    </location>
</feature>
<evidence type="ECO:0000256" key="4">
    <source>
        <dbReference type="ARBA" id="ARBA00022475"/>
    </source>
</evidence>
<evidence type="ECO:0000256" key="5">
    <source>
        <dbReference type="ARBA" id="ARBA00022692"/>
    </source>
</evidence>
<dbReference type="PIRSF" id="PIRSF005353">
    <property type="entry name" value="PbuG"/>
    <property type="match status" value="1"/>
</dbReference>
<feature type="transmembrane region" description="Helical" evidence="9">
    <location>
        <begin position="20"/>
        <end position="39"/>
    </location>
</feature>
<evidence type="ECO:0000256" key="7">
    <source>
        <dbReference type="ARBA" id="ARBA00023136"/>
    </source>
</evidence>
<keyword evidence="6 8" id="KW-1133">Transmembrane helix</keyword>
<keyword evidence="5 8" id="KW-0812">Transmembrane</keyword>
<feature type="transmembrane region" description="Helical" evidence="9">
    <location>
        <begin position="198"/>
        <end position="226"/>
    </location>
</feature>
<evidence type="ECO:0000256" key="3">
    <source>
        <dbReference type="ARBA" id="ARBA00022448"/>
    </source>
</evidence>
<dbReference type="InterPro" id="IPR045018">
    <property type="entry name" value="Azg-like"/>
</dbReference>
<name>A0A968KSH4_9SPIO</name>
<dbReference type="GO" id="GO:0005345">
    <property type="term" value="F:purine nucleobase transmembrane transporter activity"/>
    <property type="evidence" value="ECO:0007669"/>
    <property type="project" value="TreeGrafter"/>
</dbReference>
<evidence type="ECO:0000256" key="6">
    <source>
        <dbReference type="ARBA" id="ARBA00022989"/>
    </source>
</evidence>
<comment type="subcellular location">
    <subcellularLocation>
        <location evidence="1 8">Cell membrane</location>
        <topology evidence="1 8">Multi-pass membrane protein</topology>
    </subcellularLocation>
</comment>
<feature type="transmembrane region" description="Helical" evidence="9">
    <location>
        <begin position="345"/>
        <end position="366"/>
    </location>
</feature>